<evidence type="ECO:0000313" key="13">
    <source>
        <dbReference type="Proteomes" id="UP000663828"/>
    </source>
</evidence>
<reference evidence="11" key="1">
    <citation type="submission" date="2021-02" db="EMBL/GenBank/DDBJ databases">
        <authorList>
            <person name="Nowell W R."/>
        </authorList>
    </citation>
    <scope>NUCLEOTIDE SEQUENCE</scope>
</reference>
<feature type="disulfide bond" evidence="6">
    <location>
        <begin position="1058"/>
        <end position="1067"/>
    </location>
</feature>
<dbReference type="GO" id="GO:0016020">
    <property type="term" value="C:membrane"/>
    <property type="evidence" value="ECO:0007669"/>
    <property type="project" value="UniProtKB-SubCell"/>
</dbReference>
<dbReference type="SUPFAM" id="SSF57196">
    <property type="entry name" value="EGF/Laminin"/>
    <property type="match status" value="1"/>
</dbReference>
<dbReference type="Proteomes" id="UP000663852">
    <property type="component" value="Unassembled WGS sequence"/>
</dbReference>
<comment type="caution">
    <text evidence="11">The sequence shown here is derived from an EMBL/GenBank/DDBJ whole genome shotgun (WGS) entry which is preliminary data.</text>
</comment>
<feature type="chain" id="PRO_5036226580" evidence="8">
    <location>
        <begin position="21"/>
        <end position="1608"/>
    </location>
</feature>
<dbReference type="PROSITE" id="PS01209">
    <property type="entry name" value="LDLRA_1"/>
    <property type="match status" value="1"/>
</dbReference>
<feature type="disulfide bond" evidence="6">
    <location>
        <begin position="950"/>
        <end position="960"/>
    </location>
</feature>
<evidence type="ECO:0000256" key="8">
    <source>
        <dbReference type="SAM" id="SignalP"/>
    </source>
</evidence>
<feature type="transmembrane region" description="Helical" evidence="7">
    <location>
        <begin position="1527"/>
        <end position="1546"/>
    </location>
</feature>
<feature type="domain" description="EGF-like" evidence="9">
    <location>
        <begin position="1023"/>
        <end position="1068"/>
    </location>
</feature>
<evidence type="ECO:0000259" key="10">
    <source>
        <dbReference type="PROSITE" id="PS50262"/>
    </source>
</evidence>
<dbReference type="PROSITE" id="PS00022">
    <property type="entry name" value="EGF_1"/>
    <property type="match status" value="3"/>
</dbReference>
<dbReference type="PROSITE" id="PS50026">
    <property type="entry name" value="EGF_3"/>
    <property type="match status" value="2"/>
</dbReference>
<dbReference type="GO" id="GO:0005112">
    <property type="term" value="F:Notch binding"/>
    <property type="evidence" value="ECO:0007669"/>
    <property type="project" value="TreeGrafter"/>
</dbReference>
<keyword evidence="2 7" id="KW-0812">Transmembrane</keyword>
<feature type="disulfide bond" evidence="6">
    <location>
        <begin position="975"/>
        <end position="984"/>
    </location>
</feature>
<dbReference type="PRINTS" id="PR00261">
    <property type="entry name" value="LDLRECEPTOR"/>
</dbReference>
<dbReference type="Gene3D" id="2.10.25.10">
    <property type="entry name" value="Laminin"/>
    <property type="match status" value="1"/>
</dbReference>
<dbReference type="InterPro" id="IPR050906">
    <property type="entry name" value="Notch_signaling"/>
</dbReference>
<dbReference type="EMBL" id="CAJNOJ010000161">
    <property type="protein sequence ID" value="CAF1221605.1"/>
    <property type="molecule type" value="Genomic_DNA"/>
</dbReference>
<protein>
    <submittedName>
        <fullName evidence="11">Uncharacterized protein</fullName>
    </submittedName>
</protein>
<name>A0A814XXN9_ADIRI</name>
<dbReference type="Proteomes" id="UP000663828">
    <property type="component" value="Unassembled WGS sequence"/>
</dbReference>
<dbReference type="InterPro" id="IPR036055">
    <property type="entry name" value="LDL_receptor-like_sf"/>
</dbReference>
<dbReference type="CDD" id="cd00112">
    <property type="entry name" value="LDLa"/>
    <property type="match status" value="1"/>
</dbReference>
<dbReference type="PROSITE" id="PS50262">
    <property type="entry name" value="G_PROTEIN_RECEP_F1_2"/>
    <property type="match status" value="1"/>
</dbReference>
<dbReference type="SMART" id="SM00192">
    <property type="entry name" value="LDLa"/>
    <property type="match status" value="6"/>
</dbReference>
<evidence type="ECO:0000256" key="2">
    <source>
        <dbReference type="ARBA" id="ARBA00022692"/>
    </source>
</evidence>
<dbReference type="InterPro" id="IPR023415">
    <property type="entry name" value="LDLR_class-A_CS"/>
</dbReference>
<evidence type="ECO:0000259" key="9">
    <source>
        <dbReference type="PROSITE" id="PS50026"/>
    </source>
</evidence>
<feature type="domain" description="G-protein coupled receptors family 1 profile" evidence="10">
    <location>
        <begin position="1314"/>
        <end position="1578"/>
    </location>
</feature>
<dbReference type="SUPFAM" id="SSF81321">
    <property type="entry name" value="Family A G protein-coupled receptor-like"/>
    <property type="match status" value="1"/>
</dbReference>
<keyword evidence="5 6" id="KW-1015">Disulfide bond</keyword>
<feature type="transmembrane region" description="Helical" evidence="7">
    <location>
        <begin position="1300"/>
        <end position="1323"/>
    </location>
</feature>
<organism evidence="11 14">
    <name type="scientific">Adineta ricciae</name>
    <name type="common">Rotifer</name>
    <dbReference type="NCBI Taxonomy" id="249248"/>
    <lineage>
        <taxon>Eukaryota</taxon>
        <taxon>Metazoa</taxon>
        <taxon>Spiralia</taxon>
        <taxon>Gnathifera</taxon>
        <taxon>Rotifera</taxon>
        <taxon>Eurotatoria</taxon>
        <taxon>Bdelloidea</taxon>
        <taxon>Adinetida</taxon>
        <taxon>Adinetidae</taxon>
        <taxon>Adineta</taxon>
    </lineage>
</organism>
<dbReference type="PROSITE" id="PS01186">
    <property type="entry name" value="EGF_2"/>
    <property type="match status" value="1"/>
</dbReference>
<dbReference type="InterPro" id="IPR017452">
    <property type="entry name" value="GPCR_Rhodpsn_7TM"/>
</dbReference>
<feature type="signal peptide" evidence="8">
    <location>
        <begin position="1"/>
        <end position="20"/>
    </location>
</feature>
<keyword evidence="6" id="KW-0245">EGF-like domain</keyword>
<comment type="caution">
    <text evidence="6">Lacks conserved residue(s) required for the propagation of feature annotation.</text>
</comment>
<dbReference type="InterPro" id="IPR000742">
    <property type="entry name" value="EGF"/>
</dbReference>
<dbReference type="CDD" id="cd00637">
    <property type="entry name" value="7tm_classA_rhodopsin-like"/>
    <property type="match status" value="1"/>
</dbReference>
<accession>A0A814XXN9</accession>
<feature type="transmembrane region" description="Helical" evidence="7">
    <location>
        <begin position="1335"/>
        <end position="1361"/>
    </location>
</feature>
<feature type="domain" description="EGF-like" evidence="9">
    <location>
        <begin position="946"/>
        <end position="985"/>
    </location>
</feature>
<comment type="subcellular location">
    <subcellularLocation>
        <location evidence="1">Membrane</location>
    </subcellularLocation>
</comment>
<keyword evidence="3 7" id="KW-1133">Transmembrane helix</keyword>
<evidence type="ECO:0000256" key="4">
    <source>
        <dbReference type="ARBA" id="ARBA00023136"/>
    </source>
</evidence>
<dbReference type="InterPro" id="IPR002172">
    <property type="entry name" value="LDrepeatLR_classA_rpt"/>
</dbReference>
<keyword evidence="4 7" id="KW-0472">Membrane</keyword>
<evidence type="ECO:0000313" key="12">
    <source>
        <dbReference type="EMBL" id="CAF1608475.1"/>
    </source>
</evidence>
<keyword evidence="13" id="KW-1185">Reference proteome</keyword>
<evidence type="ECO:0000313" key="14">
    <source>
        <dbReference type="Proteomes" id="UP000663852"/>
    </source>
</evidence>
<keyword evidence="8" id="KW-0732">Signal</keyword>
<feature type="transmembrane region" description="Helical" evidence="7">
    <location>
        <begin position="1558"/>
        <end position="1580"/>
    </location>
</feature>
<dbReference type="SMART" id="SM00181">
    <property type="entry name" value="EGF"/>
    <property type="match status" value="5"/>
</dbReference>
<dbReference type="EMBL" id="CAJNOR010007000">
    <property type="protein sequence ID" value="CAF1608475.1"/>
    <property type="molecule type" value="Genomic_DNA"/>
</dbReference>
<feature type="transmembrane region" description="Helical" evidence="7">
    <location>
        <begin position="1476"/>
        <end position="1499"/>
    </location>
</feature>
<proteinExistence type="predicted"/>
<evidence type="ECO:0000256" key="6">
    <source>
        <dbReference type="PROSITE-ProRule" id="PRU00076"/>
    </source>
</evidence>
<dbReference type="PANTHER" id="PTHR24044">
    <property type="entry name" value="NOTCH LIGAND FAMILY MEMBER"/>
    <property type="match status" value="1"/>
</dbReference>
<evidence type="ECO:0000256" key="1">
    <source>
        <dbReference type="ARBA" id="ARBA00004370"/>
    </source>
</evidence>
<evidence type="ECO:0000256" key="7">
    <source>
        <dbReference type="SAM" id="Phobius"/>
    </source>
</evidence>
<evidence type="ECO:0000256" key="3">
    <source>
        <dbReference type="ARBA" id="ARBA00022989"/>
    </source>
</evidence>
<dbReference type="PANTHER" id="PTHR24044:SF420">
    <property type="entry name" value="DELTA AND NOTCH-LIKE EPIDERMAL GROWTH FACTOR-RELATED RECEPTOR ISOFORM X1"/>
    <property type="match status" value="1"/>
</dbReference>
<evidence type="ECO:0000256" key="5">
    <source>
        <dbReference type="ARBA" id="ARBA00023157"/>
    </source>
</evidence>
<sequence>MRGKQITLSYLIFLISSVSSFQVNLAFTDLRTNGNSDLTTYHHCLYFHNHTINQTIPFCITEKPTMIELPTNDDHDHQRLKFKDLQRQNITSEQLYLWSAPTDVAEDYQFYLDQYSTSAARVMDSNYFYNCTWPKFGSECEYSIDGSEFGYSSLHQLIRDFYAVPYLPSTFTCYEHLPCNRGTPPVCLDWTEICDGRVNCIDGEEDEEHCWQLEINECEEKEYRCANGQCIDREFFRDGRIWYCLDGSDKDLRTKDIEKVKEGETPFHFQFLRDYCQVSEPTLQCEDVRCELLSDHISPSFVISSSCTKKRLELIWNIAFFKPTWISENCWGKMVCCFALGYPSPYEEECSSDCLSLTCLDVFEKTLSNRFFSMPTNPSAFGYFHILFVRDSWENSSISGRLSEYICVPKQSCNSSLTPKYLSPFGKARCYDKYTLNSKDKEIYSEPTYNRLASLFYAHSKCHIVVDRASDLCEKWKMYKCRNSSRCISRYRLKDGVFDCYLQDDESIDKGVPAVNCSSQTSEKLFLCRRTNTCIPYSFFQNGRCNCPDYVYLTSCEDEYFSAQLPSEHISFPTICDGFVELDLINIDGDFHTDETVCEHWPCNNAYTRCDGYWNCPNGADEIHCDPSPLIPCPIDHHICLSSETDQLVCLPIDRANDGHMDCLGGTDEPFFCRSADSHFSHTHSFLCIYKMCAYCLPLSSACAFDAFCCPSEGKYQDLKPWCGVWGTICPAESQRLSNSSIKEFVCQHSTVKSKLKIIYFSLEKVSHSLEYLPTLHSTNVFTLPPSTRYPFDQSCHRGFPLRLWLNSTENRSTIQCLCPPSFYGPSCEYQNQRISLSLQFQSLSDSWQTVFTVIATLIDQSDERPVHSFQQFSYLPVRDCHKKFHFYLFYSTRPKNGSKTYSIHIDIFEKRTRNYRGSWFLSIPFPFLPVQRMAAHLIIPRSIGGYITCSDRQCHYGQCIEYVNTLQRTTFCRCEQGWSGAHCTIQHNCTCSKDALCLGLSVNDQPICLCPLGRFGRRCLLTTSVCQAQKMNLCENNGQCIPDDQHDHSEKRYTCICPKGSSGDRCAISDTNITISFHPDISPSQAMLIHFIRVMNEAPPVRTTTLKTISINKESVTIYWSHPFHLIFIEFPKHDYYLTAVQLNNERSAQLKHQIHPSDRCPHVSKLFNRTIAEHQLIRRIKYYHVPCQQLSRNLSCFYDEFHLCLCQSFGHQRVANCFEFDHQLKMDCAGQNGCENGADCFQDAPKCAQTSICDCKKCFYGRLCQFRTDAFSLTLDAILGYHILPGISLTDQPMAVKIGLALTIIMTVAGVVNGILCLITFQSKKLREVGCGIYLLVSSVTTLLTVTAFALKFGILVSAQTGTIQNQSFLRVQCSLMEFLVRLSLYMEQWLNACVASERAMTTISGTGFNKKKSTKIAKRMIIILLLFTVVSDIHDPFHRFLLIDNDSDNGGDERGRIWCITRYPPFLQTFDRVIQAFHTLTPFFISFISVLIIIVATTRQRGMAQNQQPYHVHLRYQLRNHRHVLVAPVVLIILTVPRLIIALVSGCLRSAQLSWLFFAGYFLAFSPPMVTFLVFVMPSKLYMQEFKDTIRKYRLRWKICLSRQF</sequence>
<dbReference type="Gene3D" id="1.20.1070.10">
    <property type="entry name" value="Rhodopsin 7-helix transmembrane proteins"/>
    <property type="match status" value="1"/>
</dbReference>
<evidence type="ECO:0000313" key="11">
    <source>
        <dbReference type="EMBL" id="CAF1221605.1"/>
    </source>
</evidence>
<gene>
    <name evidence="11" type="ORF">EDS130_LOCUS26447</name>
    <name evidence="12" type="ORF">XAT740_LOCUS48592</name>
</gene>
<dbReference type="Gene3D" id="4.10.400.10">
    <property type="entry name" value="Low-density Lipoprotein Receptor"/>
    <property type="match status" value="1"/>
</dbReference>